<dbReference type="AlphaFoldDB" id="S8D1J2"/>
<dbReference type="GO" id="GO:0016020">
    <property type="term" value="C:membrane"/>
    <property type="evidence" value="ECO:0007669"/>
    <property type="project" value="UniProtKB-SubCell"/>
</dbReference>
<dbReference type="PANTHER" id="PTHR31218">
    <property type="entry name" value="WAT1-RELATED PROTEIN"/>
    <property type="match status" value="1"/>
</dbReference>
<feature type="non-terminal residue" evidence="8">
    <location>
        <position position="268"/>
    </location>
</feature>
<protein>
    <recommendedName>
        <fullName evidence="6">WAT1-related protein</fullName>
    </recommendedName>
</protein>
<dbReference type="InterPro" id="IPR030184">
    <property type="entry name" value="WAT1-related"/>
</dbReference>
<feature type="transmembrane region" description="Helical" evidence="6">
    <location>
        <begin position="12"/>
        <end position="30"/>
    </location>
</feature>
<feature type="non-terminal residue" evidence="8">
    <location>
        <position position="1"/>
    </location>
</feature>
<feature type="transmembrane region" description="Helical" evidence="6">
    <location>
        <begin position="75"/>
        <end position="93"/>
    </location>
</feature>
<evidence type="ECO:0000256" key="6">
    <source>
        <dbReference type="RuleBase" id="RU363077"/>
    </source>
</evidence>
<evidence type="ECO:0000259" key="7">
    <source>
        <dbReference type="Pfam" id="PF00892"/>
    </source>
</evidence>
<proteinExistence type="inferred from homology"/>
<dbReference type="InterPro" id="IPR000620">
    <property type="entry name" value="EamA_dom"/>
</dbReference>
<evidence type="ECO:0000313" key="9">
    <source>
        <dbReference type="Proteomes" id="UP000015453"/>
    </source>
</evidence>
<evidence type="ECO:0000256" key="1">
    <source>
        <dbReference type="ARBA" id="ARBA00004141"/>
    </source>
</evidence>
<dbReference type="SUPFAM" id="SSF103481">
    <property type="entry name" value="Multidrug resistance efflux transporter EmrE"/>
    <property type="match status" value="1"/>
</dbReference>
<keyword evidence="3 6" id="KW-0812">Transmembrane</keyword>
<keyword evidence="9" id="KW-1185">Reference proteome</keyword>
<keyword evidence="5 6" id="KW-0472">Membrane</keyword>
<dbReference type="OrthoDB" id="1728340at2759"/>
<evidence type="ECO:0000313" key="8">
    <source>
        <dbReference type="EMBL" id="EPS73644.1"/>
    </source>
</evidence>
<comment type="similarity">
    <text evidence="2 6">Belongs to the drug/metabolite transporter (DMT) superfamily. Plant drug/metabolite exporter (P-DME) (TC 2.A.7.4) family.</text>
</comment>
<evidence type="ECO:0000256" key="4">
    <source>
        <dbReference type="ARBA" id="ARBA00022989"/>
    </source>
</evidence>
<feature type="transmembrane region" description="Helical" evidence="6">
    <location>
        <begin position="122"/>
        <end position="142"/>
    </location>
</feature>
<comment type="caution">
    <text evidence="8">The sequence shown here is derived from an EMBL/GenBank/DDBJ whole genome shotgun (WGS) entry which is preliminary data.</text>
</comment>
<dbReference type="Pfam" id="PF00892">
    <property type="entry name" value="EamA"/>
    <property type="match status" value="1"/>
</dbReference>
<feature type="transmembrane region" description="Helical" evidence="6">
    <location>
        <begin position="218"/>
        <end position="239"/>
    </location>
</feature>
<keyword evidence="4 6" id="KW-1133">Transmembrane helix</keyword>
<dbReference type="GO" id="GO:0022857">
    <property type="term" value="F:transmembrane transporter activity"/>
    <property type="evidence" value="ECO:0007669"/>
    <property type="project" value="InterPro"/>
</dbReference>
<feature type="transmembrane region" description="Helical" evidence="6">
    <location>
        <begin position="191"/>
        <end position="211"/>
    </location>
</feature>
<dbReference type="InterPro" id="IPR037185">
    <property type="entry name" value="EmrE-like"/>
</dbReference>
<organism evidence="8 9">
    <name type="scientific">Genlisea aurea</name>
    <dbReference type="NCBI Taxonomy" id="192259"/>
    <lineage>
        <taxon>Eukaryota</taxon>
        <taxon>Viridiplantae</taxon>
        <taxon>Streptophyta</taxon>
        <taxon>Embryophyta</taxon>
        <taxon>Tracheophyta</taxon>
        <taxon>Spermatophyta</taxon>
        <taxon>Magnoliopsida</taxon>
        <taxon>eudicotyledons</taxon>
        <taxon>Gunneridae</taxon>
        <taxon>Pentapetalae</taxon>
        <taxon>asterids</taxon>
        <taxon>lamiids</taxon>
        <taxon>Lamiales</taxon>
        <taxon>Lentibulariaceae</taxon>
        <taxon>Genlisea</taxon>
    </lineage>
</organism>
<gene>
    <name evidence="8" type="ORF">M569_01112</name>
</gene>
<feature type="transmembrane region" description="Helical" evidence="6">
    <location>
        <begin position="42"/>
        <end position="63"/>
    </location>
</feature>
<sequence>RDKWGKMTTKTAFYGFLSGLFGGSLGQNLYMRSLYLTSSVTFVTAISNLIPAITFIVAVTAGLEKVAWKTPSGMAKILGTCVGIGGATILTFYKGPILHTNVSLMKTRHRPSPGGGGGGGDFVAGAALGIVACVCYGVWFVVQAKLCEGFPWPYTSNAMMNCWAAIQGGVFGVCVERDWRRWRLGWNVRLLVVSFAGVVGSGFVFTLMAWCIRMRGPLFVSAFQPLVLVFVSLAGTLFLDDQLRVGIVVGGILIVCGLYMVLWGKGKE</sequence>
<evidence type="ECO:0000256" key="2">
    <source>
        <dbReference type="ARBA" id="ARBA00007635"/>
    </source>
</evidence>
<evidence type="ECO:0000256" key="5">
    <source>
        <dbReference type="ARBA" id="ARBA00023136"/>
    </source>
</evidence>
<comment type="subcellular location">
    <subcellularLocation>
        <location evidence="1 6">Membrane</location>
        <topology evidence="1 6">Multi-pass membrane protein</topology>
    </subcellularLocation>
</comment>
<name>S8D1J2_9LAMI</name>
<feature type="domain" description="EamA" evidence="7">
    <location>
        <begin position="125"/>
        <end position="262"/>
    </location>
</feature>
<accession>S8D1J2</accession>
<dbReference type="Proteomes" id="UP000015453">
    <property type="component" value="Unassembled WGS sequence"/>
</dbReference>
<dbReference type="EMBL" id="AUSU01000363">
    <property type="protein sequence ID" value="EPS73644.1"/>
    <property type="molecule type" value="Genomic_DNA"/>
</dbReference>
<reference evidence="8 9" key="1">
    <citation type="journal article" date="2013" name="BMC Genomics">
        <title>The miniature genome of a carnivorous plant Genlisea aurea contains a low number of genes and short non-coding sequences.</title>
        <authorList>
            <person name="Leushkin E.V."/>
            <person name="Sutormin R.A."/>
            <person name="Nabieva E.R."/>
            <person name="Penin A.A."/>
            <person name="Kondrashov A.S."/>
            <person name="Logacheva M.D."/>
        </authorList>
    </citation>
    <scope>NUCLEOTIDE SEQUENCE [LARGE SCALE GENOMIC DNA]</scope>
</reference>
<evidence type="ECO:0000256" key="3">
    <source>
        <dbReference type="ARBA" id="ARBA00022692"/>
    </source>
</evidence>
<feature type="transmembrane region" description="Helical" evidence="6">
    <location>
        <begin position="245"/>
        <end position="264"/>
    </location>
</feature>